<dbReference type="EMBL" id="CAEZVK010000009">
    <property type="protein sequence ID" value="CAB4623072.1"/>
    <property type="molecule type" value="Genomic_DNA"/>
</dbReference>
<keyword evidence="1" id="KW-1133">Transmembrane helix</keyword>
<name>A0A6J7JCH6_9ZZZZ</name>
<reference evidence="5" key="1">
    <citation type="submission" date="2020-05" db="EMBL/GenBank/DDBJ databases">
        <authorList>
            <person name="Chiriac C."/>
            <person name="Salcher M."/>
            <person name="Ghai R."/>
            <person name="Kavagutti S V."/>
        </authorList>
    </citation>
    <scope>NUCLEOTIDE SEQUENCE</scope>
</reference>
<accession>A0A6J7JCH6</accession>
<dbReference type="EMBL" id="CAFBNA010000099">
    <property type="protein sequence ID" value="CAB4940344.1"/>
    <property type="molecule type" value="Genomic_DNA"/>
</dbReference>
<evidence type="ECO:0000259" key="2">
    <source>
        <dbReference type="Pfam" id="PF07811"/>
    </source>
</evidence>
<dbReference type="EMBL" id="CAEZUO010000111">
    <property type="protein sequence ID" value="CAB4617353.1"/>
    <property type="molecule type" value="Genomic_DNA"/>
</dbReference>
<proteinExistence type="predicted"/>
<evidence type="ECO:0000313" key="4">
    <source>
        <dbReference type="EMBL" id="CAB4623072.1"/>
    </source>
</evidence>
<keyword evidence="1" id="KW-0472">Membrane</keyword>
<dbReference type="Pfam" id="PF07811">
    <property type="entry name" value="TadE"/>
    <property type="match status" value="1"/>
</dbReference>
<feature type="domain" description="TadE-like" evidence="2">
    <location>
        <begin position="18"/>
        <end position="60"/>
    </location>
</feature>
<keyword evidence="1" id="KW-0812">Transmembrane</keyword>
<evidence type="ECO:0000256" key="1">
    <source>
        <dbReference type="SAM" id="Phobius"/>
    </source>
</evidence>
<organism evidence="5">
    <name type="scientific">freshwater metagenome</name>
    <dbReference type="NCBI Taxonomy" id="449393"/>
    <lineage>
        <taxon>unclassified sequences</taxon>
        <taxon>metagenomes</taxon>
        <taxon>ecological metagenomes</taxon>
    </lineage>
</organism>
<dbReference type="AlphaFoldDB" id="A0A6J7JCH6"/>
<evidence type="ECO:0000313" key="3">
    <source>
        <dbReference type="EMBL" id="CAB4617353.1"/>
    </source>
</evidence>
<evidence type="ECO:0000313" key="5">
    <source>
        <dbReference type="EMBL" id="CAB4940344.1"/>
    </source>
</evidence>
<sequence>MSRRRRGAVSEDQQGDGGLAAVEFALVLPVLVALLFGIVVTGLVFIGRMQVQAASREGARAGAVAPGNACDAAREQLSNFSASSVTCTELRDCSTTGSRVELQVTQTVSIPVLGNRTVSLDSTSVYACQA</sequence>
<protein>
    <submittedName>
        <fullName evidence="5">Unannotated protein</fullName>
    </submittedName>
</protein>
<dbReference type="InterPro" id="IPR012495">
    <property type="entry name" value="TadE-like_dom"/>
</dbReference>
<gene>
    <name evidence="3" type="ORF">UFOPK1827_01706</name>
    <name evidence="4" type="ORF">UFOPK2000_00196</name>
    <name evidence="5" type="ORF">UFOPK3708_01413</name>
</gene>
<feature type="transmembrane region" description="Helical" evidence="1">
    <location>
        <begin position="20"/>
        <end position="46"/>
    </location>
</feature>